<evidence type="ECO:0000256" key="5">
    <source>
        <dbReference type="RuleBase" id="RU000499"/>
    </source>
</evidence>
<dbReference type="InterPro" id="IPR000889">
    <property type="entry name" value="Glutathione_peroxidase"/>
</dbReference>
<keyword evidence="7" id="KW-1185">Reference proteome</keyword>
<dbReference type="InterPro" id="IPR036249">
    <property type="entry name" value="Thioredoxin-like_sf"/>
</dbReference>
<gene>
    <name evidence="6" type="ORF">SLOPH_397</name>
</gene>
<dbReference type="SUPFAM" id="SSF52833">
    <property type="entry name" value="Thioredoxin-like"/>
    <property type="match status" value="1"/>
</dbReference>
<evidence type="ECO:0000256" key="4">
    <source>
        <dbReference type="PIRSR" id="PIRSR000303-1"/>
    </source>
</evidence>
<dbReference type="GO" id="GO:0006979">
    <property type="term" value="P:response to oxidative stress"/>
    <property type="evidence" value="ECO:0007669"/>
    <property type="project" value="InterPro"/>
</dbReference>
<dbReference type="OrthoDB" id="446890at2759"/>
<dbReference type="Pfam" id="PF00255">
    <property type="entry name" value="GSHPx"/>
    <property type="match status" value="1"/>
</dbReference>
<dbReference type="GO" id="GO:0004601">
    <property type="term" value="F:peroxidase activity"/>
    <property type="evidence" value="ECO:0007669"/>
    <property type="project" value="UniProtKB-KW"/>
</dbReference>
<protein>
    <recommendedName>
        <fullName evidence="5">Glutathione peroxidase</fullName>
    </recommendedName>
</protein>
<evidence type="ECO:0000313" key="6">
    <source>
        <dbReference type="EMBL" id="EPR79097.1"/>
    </source>
</evidence>
<dbReference type="CDD" id="cd00340">
    <property type="entry name" value="GSH_Peroxidase"/>
    <property type="match status" value="1"/>
</dbReference>
<accession>S7WBB9</accession>
<sequence length="157" mass="18199">MSFYSLSAINADGEKIDFSQFKNQCCLIVNVASKCGLSSKTYKSLVSLSNVYPSLNILLFPCNQFLEQEPGEMCEIKKFVWNYSKSFNIFDKVDVNGENRHPVYRFLVSQKSGWWSDNIKWNFTKFLVNKKGEVVKRYGPLEKVCKDDEYLIKSLTE</sequence>
<evidence type="ECO:0000256" key="3">
    <source>
        <dbReference type="ARBA" id="ARBA00023002"/>
    </source>
</evidence>
<feature type="active site" evidence="4">
    <location>
        <position position="35"/>
    </location>
</feature>
<dbReference type="OMA" id="HRYDISW"/>
<dbReference type="PROSITE" id="PS51355">
    <property type="entry name" value="GLUTATHIONE_PEROXID_3"/>
    <property type="match status" value="1"/>
</dbReference>
<organism evidence="6 7">
    <name type="scientific">Spraguea lophii (strain 42_110)</name>
    <name type="common">Microsporidian parasite</name>
    <dbReference type="NCBI Taxonomy" id="1358809"/>
    <lineage>
        <taxon>Eukaryota</taxon>
        <taxon>Fungi</taxon>
        <taxon>Fungi incertae sedis</taxon>
        <taxon>Microsporidia</taxon>
        <taxon>Spragueidae</taxon>
        <taxon>Spraguea</taxon>
    </lineage>
</organism>
<comment type="caution">
    <text evidence="6">The sequence shown here is derived from an EMBL/GenBank/DDBJ whole genome shotgun (WGS) entry which is preliminary data.</text>
</comment>
<dbReference type="Gene3D" id="3.40.30.10">
    <property type="entry name" value="Glutaredoxin"/>
    <property type="match status" value="1"/>
</dbReference>
<dbReference type="AlphaFoldDB" id="S7WBB9"/>
<dbReference type="PIRSF" id="PIRSF000303">
    <property type="entry name" value="Glutathion_perox"/>
    <property type="match status" value="1"/>
</dbReference>
<dbReference type="PRINTS" id="PR01011">
    <property type="entry name" value="GLUTPROXDASE"/>
</dbReference>
<evidence type="ECO:0000256" key="2">
    <source>
        <dbReference type="ARBA" id="ARBA00022559"/>
    </source>
</evidence>
<dbReference type="Proteomes" id="UP000014978">
    <property type="component" value="Unassembled WGS sequence"/>
</dbReference>
<dbReference type="STRING" id="1358809.S7WBB9"/>
<comment type="similarity">
    <text evidence="1 5">Belongs to the glutathione peroxidase family.</text>
</comment>
<dbReference type="EMBL" id="ATCN01000403">
    <property type="protein sequence ID" value="EPR79097.1"/>
    <property type="molecule type" value="Genomic_DNA"/>
</dbReference>
<evidence type="ECO:0000313" key="7">
    <source>
        <dbReference type="Proteomes" id="UP000014978"/>
    </source>
</evidence>
<name>S7WBB9_SPRLO</name>
<keyword evidence="2 5" id="KW-0575">Peroxidase</keyword>
<evidence type="ECO:0000256" key="1">
    <source>
        <dbReference type="ARBA" id="ARBA00006926"/>
    </source>
</evidence>
<dbReference type="HOGENOM" id="CLU_029507_0_1_1"/>
<reference evidence="7" key="1">
    <citation type="journal article" date="2013" name="PLoS Genet.">
        <title>The genome of Spraguea lophii and the basis of host-microsporidian interactions.</title>
        <authorList>
            <person name="Campbell S.E."/>
            <person name="Williams T.A."/>
            <person name="Yousuf A."/>
            <person name="Soanes D.M."/>
            <person name="Paszkiewicz K.H."/>
            <person name="Williams B.A.P."/>
        </authorList>
    </citation>
    <scope>NUCLEOTIDE SEQUENCE [LARGE SCALE GENOMIC DNA]</scope>
    <source>
        <strain evidence="7">42_110</strain>
    </source>
</reference>
<keyword evidence="3 5" id="KW-0560">Oxidoreductase</keyword>
<dbReference type="VEuPathDB" id="MicrosporidiaDB:SLOPH_397"/>
<dbReference type="FunCoup" id="S7WBB9">
    <property type="interactions" value="42"/>
</dbReference>
<dbReference type="PANTHER" id="PTHR11592:SF78">
    <property type="entry name" value="GLUTATHIONE PEROXIDASE"/>
    <property type="match status" value="1"/>
</dbReference>
<proteinExistence type="inferred from homology"/>
<dbReference type="PANTHER" id="PTHR11592">
    <property type="entry name" value="GLUTATHIONE PEROXIDASE"/>
    <property type="match status" value="1"/>
</dbReference>
<dbReference type="InParanoid" id="S7WBB9"/>